<proteinExistence type="predicted"/>
<protein>
    <submittedName>
        <fullName evidence="1">Ferrochelatase</fullName>
    </submittedName>
</protein>
<evidence type="ECO:0000313" key="2">
    <source>
        <dbReference type="Proteomes" id="UP000076555"/>
    </source>
</evidence>
<reference evidence="1 2" key="1">
    <citation type="submission" date="2016-04" db="EMBL/GenBank/DDBJ databases">
        <title>Draft Genome Assembly of the Bloom-forming Cyanobacterium Nodularia spumigena Strain CENA596 in Shrimp Production Ponds.</title>
        <authorList>
            <person name="Popin R.V."/>
            <person name="Rigonato J."/>
            <person name="Abreu V.A."/>
            <person name="Andreote A.P."/>
            <person name="Silveira S.B."/>
            <person name="Odebrecht C."/>
            <person name="Fiore M.F."/>
        </authorList>
    </citation>
    <scope>NUCLEOTIDE SEQUENCE [LARGE SCALE GENOMIC DNA]</scope>
    <source>
        <strain evidence="1 2">CENA596</strain>
    </source>
</reference>
<sequence length="50" mass="5422">MGSVKKVKNRLRLTNGIFNINLVGRAKMLALGYLIQINKIGAQSLASPPI</sequence>
<organism evidence="1 2">
    <name type="scientific">Nodularia spumigena CENA596</name>
    <dbReference type="NCBI Taxonomy" id="1819295"/>
    <lineage>
        <taxon>Bacteria</taxon>
        <taxon>Bacillati</taxon>
        <taxon>Cyanobacteriota</taxon>
        <taxon>Cyanophyceae</taxon>
        <taxon>Nostocales</taxon>
        <taxon>Nodulariaceae</taxon>
        <taxon>Nodularia</taxon>
    </lineage>
</organism>
<gene>
    <name evidence="1" type="ORF">A2T98_10260</name>
</gene>
<comment type="caution">
    <text evidence="1">The sequence shown here is derived from an EMBL/GenBank/DDBJ whole genome shotgun (WGS) entry which is preliminary data.</text>
</comment>
<dbReference type="Proteomes" id="UP000076555">
    <property type="component" value="Unassembled WGS sequence"/>
</dbReference>
<dbReference type="EMBL" id="LWAJ01000124">
    <property type="protein sequence ID" value="KZL49953.1"/>
    <property type="molecule type" value="Genomic_DNA"/>
</dbReference>
<name>A0A161UVC3_NODSP</name>
<accession>A0A161UVC3</accession>
<dbReference type="AlphaFoldDB" id="A0A161UVC3"/>
<evidence type="ECO:0000313" key="1">
    <source>
        <dbReference type="EMBL" id="KZL49953.1"/>
    </source>
</evidence>